<protein>
    <recommendedName>
        <fullName evidence="3">Carboxyphosphonoenolpyruvate phosphonomutase-like protein</fullName>
    </recommendedName>
</protein>
<sequence>MSRLSPLNNLAKTLKALHVSGKPLILTNVHDGHSAKLVASNPSTKALATASYAIAFSQGLADNQLTLERNLISIENVARGIKNAGEAETKPLSADLQDGYSDIAQTIKSAIAAGVVGANIEDLNTDPSTGHEELRPVEEAAERIRIALKAAEEAGVPDFVINARTDVFGYGGSIKDVIERGKKYLAAGATTVFVWGVGKHVITIGEVKEMAEAFGGKLAVQGTGPTKLSHKELAEAGVARISYGPWFAMRSWKAFGEDAAATLSILEN</sequence>
<dbReference type="GO" id="GO:0003824">
    <property type="term" value="F:catalytic activity"/>
    <property type="evidence" value="ECO:0007669"/>
    <property type="project" value="InterPro"/>
</dbReference>
<dbReference type="EMBL" id="JAVHJO010000003">
    <property type="protein sequence ID" value="KAK6541975.1"/>
    <property type="molecule type" value="Genomic_DNA"/>
</dbReference>
<dbReference type="PANTHER" id="PTHR42905">
    <property type="entry name" value="PHOSPHOENOLPYRUVATE CARBOXYLASE"/>
    <property type="match status" value="1"/>
</dbReference>
<dbReference type="Proteomes" id="UP001365542">
    <property type="component" value="Unassembled WGS sequence"/>
</dbReference>
<accession>A0AAV9XIM5</accession>
<dbReference type="AlphaFoldDB" id="A0AAV9XIM5"/>
<name>A0AAV9XIM5_9PEZI</name>
<dbReference type="InterPro" id="IPR015813">
    <property type="entry name" value="Pyrv/PenolPyrv_kinase-like_dom"/>
</dbReference>
<comment type="caution">
    <text evidence="1">The sequence shown here is derived from an EMBL/GenBank/DDBJ whole genome shotgun (WGS) entry which is preliminary data.</text>
</comment>
<dbReference type="InterPro" id="IPR040442">
    <property type="entry name" value="Pyrv_kinase-like_dom_sf"/>
</dbReference>
<dbReference type="Pfam" id="PF13714">
    <property type="entry name" value="PEP_mutase"/>
    <property type="match status" value="1"/>
</dbReference>
<evidence type="ECO:0000313" key="1">
    <source>
        <dbReference type="EMBL" id="KAK6541975.1"/>
    </source>
</evidence>
<dbReference type="SUPFAM" id="SSF51621">
    <property type="entry name" value="Phosphoenolpyruvate/pyruvate domain"/>
    <property type="match status" value="1"/>
</dbReference>
<evidence type="ECO:0008006" key="3">
    <source>
        <dbReference type="Google" id="ProtNLM"/>
    </source>
</evidence>
<dbReference type="CDD" id="cd00377">
    <property type="entry name" value="ICL_PEPM"/>
    <property type="match status" value="1"/>
</dbReference>
<dbReference type="PANTHER" id="PTHR42905:SF16">
    <property type="entry name" value="CARBOXYPHOSPHONOENOLPYRUVATE PHOSPHONOMUTASE-LIKE PROTEIN (AFU_ORTHOLOGUE AFUA_5G07230)"/>
    <property type="match status" value="1"/>
</dbReference>
<reference evidence="1 2" key="1">
    <citation type="submission" date="2019-10" db="EMBL/GenBank/DDBJ databases">
        <authorList>
            <person name="Palmer J.M."/>
        </authorList>
    </citation>
    <scope>NUCLEOTIDE SEQUENCE [LARGE SCALE GENOMIC DNA]</scope>
    <source>
        <strain evidence="1 2">TWF694</strain>
    </source>
</reference>
<keyword evidence="2" id="KW-1185">Reference proteome</keyword>
<dbReference type="Gene3D" id="3.20.20.60">
    <property type="entry name" value="Phosphoenolpyruvate-binding domains"/>
    <property type="match status" value="1"/>
</dbReference>
<organism evidence="1 2">
    <name type="scientific">Orbilia ellipsospora</name>
    <dbReference type="NCBI Taxonomy" id="2528407"/>
    <lineage>
        <taxon>Eukaryota</taxon>
        <taxon>Fungi</taxon>
        <taxon>Dikarya</taxon>
        <taxon>Ascomycota</taxon>
        <taxon>Pezizomycotina</taxon>
        <taxon>Orbiliomycetes</taxon>
        <taxon>Orbiliales</taxon>
        <taxon>Orbiliaceae</taxon>
        <taxon>Orbilia</taxon>
    </lineage>
</organism>
<gene>
    <name evidence="1" type="ORF">TWF694_007748</name>
</gene>
<evidence type="ECO:0000313" key="2">
    <source>
        <dbReference type="Proteomes" id="UP001365542"/>
    </source>
</evidence>
<proteinExistence type="predicted"/>
<dbReference type="InterPro" id="IPR039556">
    <property type="entry name" value="ICL/PEPM"/>
</dbReference>